<proteinExistence type="predicted"/>
<sequence length="205" mass="22600">MSATDLVLTAFAIGMKRDEGLHRKWISISHKLGPVAGTVHTVSLQRIGRLDMLLRVLEDERLERLKAGQSANLDLSLDLQLALSENWLFSSYEVARAAKKPFQANSNDASRLISLERRLALVRMPLAKGVIQGMDRNPHKQNPPMLASAGDNGPELYRDDGSYMMSHGICAGTGSALWSPVDITKGETIAICRRDLSDEMLALFD</sequence>
<organism evidence="1 2">
    <name type="scientific">Qipengyuania flava</name>
    <dbReference type="NCBI Taxonomy" id="192812"/>
    <lineage>
        <taxon>Bacteria</taxon>
        <taxon>Pseudomonadati</taxon>
        <taxon>Pseudomonadota</taxon>
        <taxon>Alphaproteobacteria</taxon>
        <taxon>Sphingomonadales</taxon>
        <taxon>Erythrobacteraceae</taxon>
        <taxon>Qipengyuania</taxon>
    </lineage>
</organism>
<protein>
    <submittedName>
        <fullName evidence="1">Uncharacterized protein</fullName>
    </submittedName>
</protein>
<keyword evidence="2" id="KW-1185">Reference proteome</keyword>
<dbReference type="RefSeq" id="WP_130586256.1">
    <property type="nucleotide sequence ID" value="NZ_AP019389.1"/>
</dbReference>
<name>A0A3T1CHA3_9SPHN</name>
<dbReference type="Proteomes" id="UP000290057">
    <property type="component" value="Chromosome"/>
</dbReference>
<evidence type="ECO:0000313" key="2">
    <source>
        <dbReference type="Proteomes" id="UP000290057"/>
    </source>
</evidence>
<gene>
    <name evidence="1" type="ORF">EKJ_12160</name>
</gene>
<dbReference type="EMBL" id="AP019389">
    <property type="protein sequence ID" value="BBI20369.1"/>
    <property type="molecule type" value="Genomic_DNA"/>
</dbReference>
<reference evidence="1 2" key="1">
    <citation type="submission" date="2019-01" db="EMBL/GenBank/DDBJ databases">
        <title>Complete genome sequence of Erythrobacter flavus KJ5.</title>
        <authorList>
            <person name="Kanesaki Y."/>
            <person name="Brotosudarmo T."/>
            <person name="Moriuchi R."/>
            <person name="Awai K."/>
        </authorList>
    </citation>
    <scope>NUCLEOTIDE SEQUENCE [LARGE SCALE GENOMIC DNA]</scope>
    <source>
        <strain evidence="1 2">KJ5</strain>
    </source>
</reference>
<evidence type="ECO:0000313" key="1">
    <source>
        <dbReference type="EMBL" id="BBI20369.1"/>
    </source>
</evidence>
<accession>A0A3T1CHA3</accession>
<dbReference type="AlphaFoldDB" id="A0A3T1CHA3"/>